<dbReference type="RefSeq" id="WP_090202122.1">
    <property type="nucleotide sequence ID" value="NZ_LT629777.1"/>
</dbReference>
<organism evidence="6 7">
    <name type="scientific">Pseudomonas asplenii</name>
    <dbReference type="NCBI Taxonomy" id="53407"/>
    <lineage>
        <taxon>Bacteria</taxon>
        <taxon>Pseudomonadati</taxon>
        <taxon>Pseudomonadota</taxon>
        <taxon>Gammaproteobacteria</taxon>
        <taxon>Pseudomonadales</taxon>
        <taxon>Pseudomonadaceae</taxon>
        <taxon>Pseudomonas</taxon>
    </lineage>
</organism>
<proteinExistence type="predicted"/>
<dbReference type="PANTHER" id="PTHR47961">
    <property type="entry name" value="DNA POLYMERASE THETA, PUTATIVE (AFU_ORTHOLOGUE AFUA_1G05260)-RELATED"/>
    <property type="match status" value="1"/>
</dbReference>
<dbReference type="InterPro" id="IPR027417">
    <property type="entry name" value="P-loop_NTPase"/>
</dbReference>
<evidence type="ECO:0000256" key="2">
    <source>
        <dbReference type="ARBA" id="ARBA00022801"/>
    </source>
</evidence>
<dbReference type="SMART" id="SM00487">
    <property type="entry name" value="DEXDc"/>
    <property type="match status" value="1"/>
</dbReference>
<dbReference type="EMBL" id="LT629777">
    <property type="protein sequence ID" value="SDS09004.1"/>
    <property type="molecule type" value="Genomic_DNA"/>
</dbReference>
<keyword evidence="2" id="KW-0378">Hydrolase</keyword>
<dbReference type="GO" id="GO:0005524">
    <property type="term" value="F:ATP binding"/>
    <property type="evidence" value="ECO:0007669"/>
    <property type="project" value="UniProtKB-KW"/>
</dbReference>
<evidence type="ECO:0000259" key="5">
    <source>
        <dbReference type="PROSITE" id="PS51192"/>
    </source>
</evidence>
<dbReference type="InterPro" id="IPR014001">
    <property type="entry name" value="Helicase_ATP-bd"/>
</dbReference>
<dbReference type="PROSITE" id="PS51192">
    <property type="entry name" value="HELICASE_ATP_BIND_1"/>
    <property type="match status" value="1"/>
</dbReference>
<evidence type="ECO:0000313" key="6">
    <source>
        <dbReference type="EMBL" id="SDS09004.1"/>
    </source>
</evidence>
<keyword evidence="4" id="KW-0067">ATP-binding</keyword>
<dbReference type="GO" id="GO:0016787">
    <property type="term" value="F:hydrolase activity"/>
    <property type="evidence" value="ECO:0007669"/>
    <property type="project" value="UniProtKB-KW"/>
</dbReference>
<evidence type="ECO:0000256" key="1">
    <source>
        <dbReference type="ARBA" id="ARBA00022741"/>
    </source>
</evidence>
<accession>A0A1H1PD04</accession>
<sequence length="1039" mass="117727">MRLENKGREILDITRAKAKQYEFGIEEEYHVELPQDPKRLLVFTIGVLGELAALESRPSDEREEHKQVLKQQLVLAGQFFESLSLSRLTSEIDEYLKILSSASYYLADMPGSSLVLARAVSKTPSELTASRLESLLVWLLKSELNENFSLASSGSYNDQIRKTAMAYRAFMNMEADLSDVEDELHEFRSTVYASGSDREVLLADTINALIKRKINNSSLVCLPKYTGLEQSRWHPALANDKFMKEFWPAQRLVGRLGVLKGESAVMQMPTSAGKTKSTELIIRSGFLSGRAKLAVIVAPFRALCREITQGFMASFEHDSVNINELRDVTSVDEDEQEFLKFLLGEDFKGKYDHTVIVSTPEKLVYLLRHEPSLAKKIDLLIFDEGHQFDSGKRGVTYELLIASLKKTIPEQAQKVLISAVMSNAETIGDWLNGESSLSIQGSNWLPSIKSVAFLSWFHDMGQLSYLGQDNKRDSGLYVPKIIQQSSLELRGRESKARFFPTKTEVQSISCYLGLRLCQQGPTAIFCGDKRTVISLCSTIVDVYKRGLSLPTPSSVSDTNELQKIAFLSHLHFSDQHIFSEAIPLGVLPHSSAIPNGLRIAVEWAMDKGAGHLVICTSTLAQGVNLPIKYLLISNLMQGGKRISTREFQNLIGRAGRSGYHTEGGIIFTDPKIYDNRFHWRGREKWARTLKLLNFSNAEECLSSLMEIVQPFPLIKGENDVLNFISNPFRERELWREWCEESGIPEESFTELMQDLDKKEQILHSIESYFMSILKDDSSLLSTEYFLDLAYETLAYHLANDDAKDQLVAVFTAIHTRLSVIPVEKFSYYGRTLLGLDELIYIEHWIASQIFELEFCDSPQDLLEVCWPLITIFARKKITSNIYPQEQAVNIATQWCNETSYAEILTYAKLNNFSVKAKSTYYSITQEHIVDFCSALSYDGMLIIGAIGDIVEGKALNETLLNHARSLQNQLKLGLSDEFKIWIHGQGFPDREVCKFISLQFESVRENKNIIDYKIFKNNKQLLKETLSRLPTAFSLPKFI</sequence>
<dbReference type="GO" id="GO:0003676">
    <property type="term" value="F:nucleic acid binding"/>
    <property type="evidence" value="ECO:0007669"/>
    <property type="project" value="InterPro"/>
</dbReference>
<dbReference type="SMART" id="SM00490">
    <property type="entry name" value="HELICc"/>
    <property type="match status" value="1"/>
</dbReference>
<dbReference type="InterPro" id="IPR011545">
    <property type="entry name" value="DEAD/DEAH_box_helicase_dom"/>
</dbReference>
<keyword evidence="3 6" id="KW-0347">Helicase</keyword>
<dbReference type="GO" id="GO:0004386">
    <property type="term" value="F:helicase activity"/>
    <property type="evidence" value="ECO:0007669"/>
    <property type="project" value="UniProtKB-KW"/>
</dbReference>
<gene>
    <name evidence="6" type="ORF">SAMN05216598_0480</name>
</gene>
<protein>
    <submittedName>
        <fullName evidence="6">DEAD/DEAH box helicase</fullName>
    </submittedName>
</protein>
<dbReference type="SUPFAM" id="SSF52540">
    <property type="entry name" value="P-loop containing nucleoside triphosphate hydrolases"/>
    <property type="match status" value="1"/>
</dbReference>
<dbReference type="InterPro" id="IPR050474">
    <property type="entry name" value="Hel308_SKI2-like"/>
</dbReference>
<dbReference type="Gene3D" id="3.40.50.300">
    <property type="entry name" value="P-loop containing nucleotide triphosphate hydrolases"/>
    <property type="match status" value="2"/>
</dbReference>
<dbReference type="Pfam" id="PF00270">
    <property type="entry name" value="DEAD"/>
    <property type="match status" value="1"/>
</dbReference>
<dbReference type="PANTHER" id="PTHR47961:SF10">
    <property type="entry name" value="ATP-DEPENDENT DNA HELICASE HEL308"/>
    <property type="match status" value="1"/>
</dbReference>
<reference evidence="7" key="1">
    <citation type="submission" date="2016-10" db="EMBL/GenBank/DDBJ databases">
        <authorList>
            <person name="Varghese N."/>
            <person name="Submissions S."/>
        </authorList>
    </citation>
    <scope>NUCLEOTIDE SEQUENCE [LARGE SCALE GENOMIC DNA]</scope>
    <source>
        <strain evidence="7">ATCC 23835</strain>
    </source>
</reference>
<feature type="domain" description="Helicase ATP-binding" evidence="5">
    <location>
        <begin position="255"/>
        <end position="439"/>
    </location>
</feature>
<evidence type="ECO:0000313" key="7">
    <source>
        <dbReference type="Proteomes" id="UP000199524"/>
    </source>
</evidence>
<dbReference type="AlphaFoldDB" id="A0A1H1PD04"/>
<name>A0A1H1PD04_9PSED</name>
<dbReference type="GeneID" id="300205531"/>
<evidence type="ECO:0000256" key="3">
    <source>
        <dbReference type="ARBA" id="ARBA00022806"/>
    </source>
</evidence>
<keyword evidence="1" id="KW-0547">Nucleotide-binding</keyword>
<keyword evidence="7" id="KW-1185">Reference proteome</keyword>
<evidence type="ECO:0000256" key="4">
    <source>
        <dbReference type="ARBA" id="ARBA00022840"/>
    </source>
</evidence>
<dbReference type="InterPro" id="IPR001650">
    <property type="entry name" value="Helicase_C-like"/>
</dbReference>
<dbReference type="Proteomes" id="UP000199524">
    <property type="component" value="Chromosome I"/>
</dbReference>